<name>A0ABR0G6I1_9PEZI</name>
<protein>
    <submittedName>
        <fullName evidence="2">Uncharacterized protein</fullName>
    </submittedName>
</protein>
<reference evidence="2 3" key="1">
    <citation type="journal article" date="2023" name="bioRxiv">
        <title>High-quality genome assemblies of four members of thePodospora anserinaspecies complex.</title>
        <authorList>
            <person name="Ament-Velasquez S.L."/>
            <person name="Vogan A.A."/>
            <person name="Wallerman O."/>
            <person name="Hartmann F."/>
            <person name="Gautier V."/>
            <person name="Silar P."/>
            <person name="Giraud T."/>
            <person name="Johannesson H."/>
        </authorList>
    </citation>
    <scope>NUCLEOTIDE SEQUENCE [LARGE SCALE GENOMIC DNA]</scope>
    <source>
        <strain evidence="2 3">CBS 415.72m</strain>
    </source>
</reference>
<dbReference type="RefSeq" id="XP_062740313.1">
    <property type="nucleotide sequence ID" value="XM_062884062.1"/>
</dbReference>
<feature type="compositionally biased region" description="Polar residues" evidence="1">
    <location>
        <begin position="95"/>
        <end position="104"/>
    </location>
</feature>
<keyword evidence="3" id="KW-1185">Reference proteome</keyword>
<dbReference type="Proteomes" id="UP001323405">
    <property type="component" value="Unassembled WGS sequence"/>
</dbReference>
<evidence type="ECO:0000256" key="1">
    <source>
        <dbReference type="SAM" id="MobiDB-lite"/>
    </source>
</evidence>
<dbReference type="EMBL" id="JAFFHA010000008">
    <property type="protein sequence ID" value="KAK4651338.1"/>
    <property type="molecule type" value="Genomic_DNA"/>
</dbReference>
<organism evidence="2 3">
    <name type="scientific">Podospora pseudocomata</name>
    <dbReference type="NCBI Taxonomy" id="2093779"/>
    <lineage>
        <taxon>Eukaryota</taxon>
        <taxon>Fungi</taxon>
        <taxon>Dikarya</taxon>
        <taxon>Ascomycota</taxon>
        <taxon>Pezizomycotina</taxon>
        <taxon>Sordariomycetes</taxon>
        <taxon>Sordariomycetidae</taxon>
        <taxon>Sordariales</taxon>
        <taxon>Podosporaceae</taxon>
        <taxon>Podospora</taxon>
    </lineage>
</organism>
<evidence type="ECO:0000313" key="3">
    <source>
        <dbReference type="Proteomes" id="UP001323405"/>
    </source>
</evidence>
<feature type="compositionally biased region" description="Polar residues" evidence="1">
    <location>
        <begin position="38"/>
        <end position="59"/>
    </location>
</feature>
<accession>A0ABR0G6I1</accession>
<comment type="caution">
    <text evidence="2">The sequence shown here is derived from an EMBL/GenBank/DDBJ whole genome shotgun (WGS) entry which is preliminary data.</text>
</comment>
<feature type="compositionally biased region" description="Basic residues" evidence="1">
    <location>
        <begin position="18"/>
        <end position="36"/>
    </location>
</feature>
<feature type="region of interest" description="Disordered" evidence="1">
    <location>
        <begin position="18"/>
        <end position="104"/>
    </location>
</feature>
<gene>
    <name evidence="2" type="ORF">QC762_0091690</name>
</gene>
<sequence length="124" mass="13434">MADKVVLPLLPVRILGRSKKQKKTKNRIWTSARKKTGASPSLQALENRDASSSQPSVEKQLQGGVKHAVQTPHKGPCLPLGIHRAGASGVPQKIRPSQKSNRTLTLVSLPAAQKKISLPRKSDH</sequence>
<dbReference type="GeneID" id="87903831"/>
<evidence type="ECO:0000313" key="2">
    <source>
        <dbReference type="EMBL" id="KAK4651338.1"/>
    </source>
</evidence>
<proteinExistence type="predicted"/>